<evidence type="ECO:0000259" key="2">
    <source>
        <dbReference type="PROSITE" id="PS50263"/>
    </source>
</evidence>
<dbReference type="InterPro" id="IPR036526">
    <property type="entry name" value="C-N_Hydrolase_sf"/>
</dbReference>
<dbReference type="STRING" id="994479.GCA_000194155_03242"/>
<keyword evidence="1" id="KW-0378">Hydrolase</keyword>
<dbReference type="EMBL" id="PJNB01000001">
    <property type="protein sequence ID" value="PKW16173.1"/>
    <property type="molecule type" value="Genomic_DNA"/>
</dbReference>
<organism evidence="3 4">
    <name type="scientific">Saccharopolyspora spinosa</name>
    <dbReference type="NCBI Taxonomy" id="60894"/>
    <lineage>
        <taxon>Bacteria</taxon>
        <taxon>Bacillati</taxon>
        <taxon>Actinomycetota</taxon>
        <taxon>Actinomycetes</taxon>
        <taxon>Pseudonocardiales</taxon>
        <taxon>Pseudonocardiaceae</taxon>
        <taxon>Saccharopolyspora</taxon>
    </lineage>
</organism>
<evidence type="ECO:0000313" key="3">
    <source>
        <dbReference type="EMBL" id="PKW16173.1"/>
    </source>
</evidence>
<dbReference type="InterPro" id="IPR003010">
    <property type="entry name" value="C-N_Hydrolase"/>
</dbReference>
<sequence>MKEKVVVAAVQMDVSLLDASKNLDRMKTAIEAARLAQDVDLVVFPELANIGYIKGRDKQFGGRYIKHAEKIPGEFTQALGELADEHDVHIISGMAEAHPTIPGTLYNSAVLIGPTGDLLGVHRKAHIPGYEKHYFVPSQTHASDVFETDLGTIGIGVCYDNQFAELTRTYALKGAEILVMLWNMPSFSNGGTILHNLTSVRAFENRMYSVSCNRIGENHEIEFFGYSAIANPVGELIASAEGGEAIIYGVLERDALLEERSQMTIFRDRRPDLYGEVVKPL</sequence>
<dbReference type="Pfam" id="PF00795">
    <property type="entry name" value="CN_hydrolase"/>
    <property type="match status" value="1"/>
</dbReference>
<feature type="domain" description="CN hydrolase" evidence="2">
    <location>
        <begin position="5"/>
        <end position="253"/>
    </location>
</feature>
<proteinExistence type="predicted"/>
<dbReference type="OrthoDB" id="9760188at2"/>
<dbReference type="PANTHER" id="PTHR43674:SF2">
    <property type="entry name" value="BETA-UREIDOPROPIONASE"/>
    <property type="match status" value="1"/>
</dbReference>
<evidence type="ECO:0000256" key="1">
    <source>
        <dbReference type="ARBA" id="ARBA00022801"/>
    </source>
</evidence>
<dbReference type="GO" id="GO:0016811">
    <property type="term" value="F:hydrolase activity, acting on carbon-nitrogen (but not peptide) bonds, in linear amides"/>
    <property type="evidence" value="ECO:0007669"/>
    <property type="project" value="TreeGrafter"/>
</dbReference>
<dbReference type="PANTHER" id="PTHR43674">
    <property type="entry name" value="NITRILASE C965.09-RELATED"/>
    <property type="match status" value="1"/>
</dbReference>
<dbReference type="SUPFAM" id="SSF56317">
    <property type="entry name" value="Carbon-nitrogen hydrolase"/>
    <property type="match status" value="1"/>
</dbReference>
<dbReference type="Gene3D" id="3.60.110.10">
    <property type="entry name" value="Carbon-nitrogen hydrolase"/>
    <property type="match status" value="1"/>
</dbReference>
<name>A0A2N3XZS5_SACSN</name>
<dbReference type="RefSeq" id="WP_010696208.1">
    <property type="nucleotide sequence ID" value="NZ_CP061007.1"/>
</dbReference>
<dbReference type="Proteomes" id="UP000233786">
    <property type="component" value="Unassembled WGS sequence"/>
</dbReference>
<accession>A0A2N3XZS5</accession>
<dbReference type="InterPro" id="IPR050345">
    <property type="entry name" value="Aliph_Amidase/BUP"/>
</dbReference>
<comment type="caution">
    <text evidence="3">The sequence shown here is derived from an EMBL/GenBank/DDBJ whole genome shotgun (WGS) entry which is preliminary data.</text>
</comment>
<gene>
    <name evidence="3" type="ORF">A8926_3981</name>
</gene>
<dbReference type="AlphaFoldDB" id="A0A2N3XZS5"/>
<evidence type="ECO:0000313" key="4">
    <source>
        <dbReference type="Proteomes" id="UP000233786"/>
    </source>
</evidence>
<protein>
    <submittedName>
        <fullName evidence="3">Omega-amidase</fullName>
    </submittedName>
</protein>
<keyword evidence="4" id="KW-1185">Reference proteome</keyword>
<reference evidence="3" key="1">
    <citation type="submission" date="2017-12" db="EMBL/GenBank/DDBJ databases">
        <title>Sequencing the genomes of 1000 Actinobacteria strains.</title>
        <authorList>
            <person name="Klenk H.-P."/>
        </authorList>
    </citation>
    <scope>NUCLEOTIDE SEQUENCE [LARGE SCALE GENOMIC DNA]</scope>
    <source>
        <strain evidence="3">DSM 44228</strain>
    </source>
</reference>
<dbReference type="PROSITE" id="PS50263">
    <property type="entry name" value="CN_HYDROLASE"/>
    <property type="match status" value="1"/>
</dbReference>
<dbReference type="CDD" id="cd07197">
    <property type="entry name" value="nitrilase"/>
    <property type="match status" value="1"/>
</dbReference>